<name>X0TI72_9ZZZZ</name>
<organism evidence="2">
    <name type="scientific">marine sediment metagenome</name>
    <dbReference type="NCBI Taxonomy" id="412755"/>
    <lineage>
        <taxon>unclassified sequences</taxon>
        <taxon>metagenomes</taxon>
        <taxon>ecological metagenomes</taxon>
    </lineage>
</organism>
<evidence type="ECO:0000259" key="1">
    <source>
        <dbReference type="Pfam" id="PF04127"/>
    </source>
</evidence>
<dbReference type="GO" id="GO:0015937">
    <property type="term" value="P:coenzyme A biosynthetic process"/>
    <property type="evidence" value="ECO:0007669"/>
    <property type="project" value="UniProtKB-ARBA"/>
</dbReference>
<dbReference type="Gene3D" id="3.40.50.10300">
    <property type="entry name" value="CoaB-like"/>
    <property type="match status" value="1"/>
</dbReference>
<gene>
    <name evidence="2" type="ORF">S01H1_22939</name>
</gene>
<accession>X0TI72</accession>
<evidence type="ECO:0000313" key="2">
    <source>
        <dbReference type="EMBL" id="GAF93243.1"/>
    </source>
</evidence>
<comment type="caution">
    <text evidence="2">The sequence shown here is derived from an EMBL/GenBank/DDBJ whole genome shotgun (WGS) entry which is preliminary data.</text>
</comment>
<dbReference type="AlphaFoldDB" id="X0TI72"/>
<dbReference type="InterPro" id="IPR035929">
    <property type="entry name" value="CoaB-like_sf"/>
</dbReference>
<feature type="non-terminal residue" evidence="2">
    <location>
        <position position="48"/>
    </location>
</feature>
<feature type="domain" description="DNA/pantothenate metabolism flavoprotein C-terminal" evidence="1">
    <location>
        <begin position="1"/>
        <end position="47"/>
    </location>
</feature>
<dbReference type="SUPFAM" id="SSF102645">
    <property type="entry name" value="CoaB-like"/>
    <property type="match status" value="1"/>
</dbReference>
<dbReference type="Pfam" id="PF04127">
    <property type="entry name" value="DFP"/>
    <property type="match status" value="1"/>
</dbReference>
<reference evidence="2" key="1">
    <citation type="journal article" date="2014" name="Front. Microbiol.">
        <title>High frequency of phylogenetically diverse reductive dehalogenase-homologous genes in deep subseafloor sedimentary metagenomes.</title>
        <authorList>
            <person name="Kawai M."/>
            <person name="Futagami T."/>
            <person name="Toyoda A."/>
            <person name="Takaki Y."/>
            <person name="Nishi S."/>
            <person name="Hori S."/>
            <person name="Arai W."/>
            <person name="Tsubouchi T."/>
            <person name="Morono Y."/>
            <person name="Uchiyama I."/>
            <person name="Ito T."/>
            <person name="Fujiyama A."/>
            <person name="Inagaki F."/>
            <person name="Takami H."/>
        </authorList>
    </citation>
    <scope>NUCLEOTIDE SEQUENCE</scope>
    <source>
        <strain evidence="2">Expedition CK06-06</strain>
    </source>
</reference>
<dbReference type="EMBL" id="BARS01013083">
    <property type="protein sequence ID" value="GAF93243.1"/>
    <property type="molecule type" value="Genomic_DNA"/>
</dbReference>
<dbReference type="GO" id="GO:0003824">
    <property type="term" value="F:catalytic activity"/>
    <property type="evidence" value="ECO:0007669"/>
    <property type="project" value="UniProtKB-ARBA"/>
</dbReference>
<protein>
    <recommendedName>
        <fullName evidence="1">DNA/pantothenate metabolism flavoprotein C-terminal domain-containing protein</fullName>
    </recommendedName>
</protein>
<sequence length="48" mass="5027">MGYCLARAAQKAGHKVTLVSTSDLQPPVGVDFVGLDSAAEMFAAVKKF</sequence>
<dbReference type="InterPro" id="IPR007085">
    <property type="entry name" value="DNA/pantothenate-metab_flavo_C"/>
</dbReference>
<proteinExistence type="predicted"/>